<organism evidence="1 2">
    <name type="scientific">Filobacillus milosensis</name>
    <dbReference type="NCBI Taxonomy" id="94137"/>
    <lineage>
        <taxon>Bacteria</taxon>
        <taxon>Bacillati</taxon>
        <taxon>Bacillota</taxon>
        <taxon>Bacilli</taxon>
        <taxon>Bacillales</taxon>
        <taxon>Bacillaceae</taxon>
        <taxon>Filobacillus</taxon>
    </lineage>
</organism>
<evidence type="ECO:0000313" key="2">
    <source>
        <dbReference type="Proteomes" id="UP000297975"/>
    </source>
</evidence>
<protein>
    <submittedName>
        <fullName evidence="1">Uncharacterized protein</fullName>
    </submittedName>
</protein>
<dbReference type="OrthoDB" id="2876929at2"/>
<name>A0A4Y8IFY2_9BACI</name>
<dbReference type="PROSITE" id="PS51257">
    <property type="entry name" value="PROKAR_LIPOPROTEIN"/>
    <property type="match status" value="1"/>
</dbReference>
<evidence type="ECO:0000313" key="1">
    <source>
        <dbReference type="EMBL" id="TFB19517.1"/>
    </source>
</evidence>
<keyword evidence="2" id="KW-1185">Reference proteome</keyword>
<dbReference type="EMBL" id="SOPW01000010">
    <property type="protein sequence ID" value="TFB19517.1"/>
    <property type="molecule type" value="Genomic_DNA"/>
</dbReference>
<dbReference type="RefSeq" id="WP_134340315.1">
    <property type="nucleotide sequence ID" value="NZ_SOPW01000010.1"/>
</dbReference>
<comment type="caution">
    <text evidence="1">The sequence shown here is derived from an EMBL/GenBank/DDBJ whole genome shotgun (WGS) entry which is preliminary data.</text>
</comment>
<dbReference type="AlphaFoldDB" id="A0A4Y8IFY2"/>
<dbReference type="Proteomes" id="UP000297975">
    <property type="component" value="Unassembled WGS sequence"/>
</dbReference>
<proteinExistence type="predicted"/>
<gene>
    <name evidence="1" type="ORF">E3U55_10150</name>
</gene>
<reference evidence="1 2" key="1">
    <citation type="submission" date="2019-03" db="EMBL/GenBank/DDBJ databases">
        <authorList>
            <person name="He R.-H."/>
        </authorList>
    </citation>
    <scope>NUCLEOTIDE SEQUENCE [LARGE SCALE GENOMIC DNA]</scope>
    <source>
        <strain evidence="2">SH 714</strain>
    </source>
</reference>
<sequence length="157" mass="18198">MLKKLLIGVLFIILLASCNENSIEGCDIPEDEGKIEYEAFIEPTLNDELERDGYRKVNSKLKINDNEHELCVEIHHVADYYTKDHEYIKSEVNIGYTRKDKLTLREDSDEVVAEIDEPATILIPESVKSTDYLPNLSEDERQQIKEHVQNIVKEHLN</sequence>
<accession>A0A4Y8IFY2</accession>